<dbReference type="InterPro" id="IPR046347">
    <property type="entry name" value="bZIP_sf"/>
</dbReference>
<dbReference type="Proteomes" id="UP000193498">
    <property type="component" value="Unassembled WGS sequence"/>
</dbReference>
<dbReference type="GO" id="GO:0003700">
    <property type="term" value="F:DNA-binding transcription factor activity"/>
    <property type="evidence" value="ECO:0007669"/>
    <property type="project" value="InterPro"/>
</dbReference>
<dbReference type="Pfam" id="PF07716">
    <property type="entry name" value="bZIP_2"/>
    <property type="match status" value="1"/>
</dbReference>
<sequence>MNSLKEADVENLFASNENQQLEDTILDQMLNLTDPQPSEVEGSRLLSESLGPLESLERDGSSKLFHPGKLDMLNGQMEPQFFDCTANKMVPVSDALLSRMSEPSSFATIAESPTNSDAPVSPRSSIQTRNSEFNLSWDDVPGFPPSSHVVPQSSIYQFSGYDNHLASRRASLPENGMSHFTQFPDLSSGRKRVVSWADLGSHSFETKEIDRNDQQSSQSLYGRRFSLHLPVHTTHQASKFYPPNNGYPEYGTMDLSLRNQFNLPIDCEPLADNKSKAHPYHGNYLPKPKSKEHMKPAGEKKAYNKRDSQASKLANPEQPVEMLDDFSDSNIDTKDLDPDEELLDSPKQSQTVVERRLSRRRERNRLAARRSREKRNQFLRELEQLNQSLNSENGALKASLCEALRELQILRAATSSNPNLASASSTSD</sequence>
<dbReference type="Gene3D" id="1.20.5.170">
    <property type="match status" value="1"/>
</dbReference>
<comment type="caution">
    <text evidence="3">The sequence shown here is derived from an EMBL/GenBank/DDBJ whole genome shotgun (WGS) entry which is preliminary data.</text>
</comment>
<dbReference type="PROSITE" id="PS00036">
    <property type="entry name" value="BZIP_BASIC"/>
    <property type="match status" value="1"/>
</dbReference>
<proteinExistence type="predicted"/>
<evidence type="ECO:0000313" key="3">
    <source>
        <dbReference type="EMBL" id="ORY02210.1"/>
    </source>
</evidence>
<dbReference type="InParanoid" id="A0A1Y1YVZ8"/>
<feature type="compositionally biased region" description="Basic and acidic residues" evidence="1">
    <location>
        <begin position="289"/>
        <end position="309"/>
    </location>
</feature>
<accession>A0A1Y1YVZ8</accession>
<evidence type="ECO:0000256" key="1">
    <source>
        <dbReference type="SAM" id="MobiDB-lite"/>
    </source>
</evidence>
<dbReference type="AlphaFoldDB" id="A0A1Y1YVZ8"/>
<feature type="domain" description="BZIP" evidence="2">
    <location>
        <begin position="354"/>
        <end position="417"/>
    </location>
</feature>
<protein>
    <recommendedName>
        <fullName evidence="2">BZIP domain-containing protein</fullName>
    </recommendedName>
</protein>
<dbReference type="SMART" id="SM00338">
    <property type="entry name" value="BRLZ"/>
    <property type="match status" value="1"/>
</dbReference>
<dbReference type="SUPFAM" id="SSF57959">
    <property type="entry name" value="Leucine zipper domain"/>
    <property type="match status" value="1"/>
</dbReference>
<reference evidence="3 4" key="1">
    <citation type="submission" date="2016-07" db="EMBL/GenBank/DDBJ databases">
        <title>Pervasive Adenine N6-methylation of Active Genes in Fungi.</title>
        <authorList>
            <consortium name="DOE Joint Genome Institute"/>
            <person name="Mondo S.J."/>
            <person name="Dannebaum R.O."/>
            <person name="Kuo R.C."/>
            <person name="Labutti K."/>
            <person name="Haridas S."/>
            <person name="Kuo A."/>
            <person name="Salamov A."/>
            <person name="Ahrendt S.R."/>
            <person name="Lipzen A."/>
            <person name="Sullivan W."/>
            <person name="Andreopoulos W.B."/>
            <person name="Clum A."/>
            <person name="Lindquist E."/>
            <person name="Daum C."/>
            <person name="Ramamoorthy G.K."/>
            <person name="Gryganskyi A."/>
            <person name="Culley D."/>
            <person name="Magnuson J.K."/>
            <person name="James T.Y."/>
            <person name="O'Malley M.A."/>
            <person name="Stajich J.E."/>
            <person name="Spatafora J.W."/>
            <person name="Visel A."/>
            <person name="Grigoriev I.V."/>
        </authorList>
    </citation>
    <scope>NUCLEOTIDE SEQUENCE [LARGE SCALE GENOMIC DNA]</scope>
    <source>
        <strain evidence="3 4">CBS 931.73</strain>
    </source>
</reference>
<keyword evidence="4" id="KW-1185">Reference proteome</keyword>
<gene>
    <name evidence="3" type="ORF">K493DRAFT_312118</name>
</gene>
<dbReference type="EMBL" id="MCFE01000059">
    <property type="protein sequence ID" value="ORY02210.1"/>
    <property type="molecule type" value="Genomic_DNA"/>
</dbReference>
<dbReference type="PROSITE" id="PS50217">
    <property type="entry name" value="BZIP"/>
    <property type="match status" value="1"/>
</dbReference>
<dbReference type="InterPro" id="IPR004827">
    <property type="entry name" value="bZIP"/>
</dbReference>
<feature type="compositionally biased region" description="Basic residues" evidence="1">
    <location>
        <begin position="357"/>
        <end position="372"/>
    </location>
</feature>
<organism evidence="3 4">
    <name type="scientific">Basidiobolus meristosporus CBS 931.73</name>
    <dbReference type="NCBI Taxonomy" id="1314790"/>
    <lineage>
        <taxon>Eukaryota</taxon>
        <taxon>Fungi</taxon>
        <taxon>Fungi incertae sedis</taxon>
        <taxon>Zoopagomycota</taxon>
        <taxon>Entomophthoromycotina</taxon>
        <taxon>Basidiobolomycetes</taxon>
        <taxon>Basidiobolales</taxon>
        <taxon>Basidiobolaceae</taxon>
        <taxon>Basidiobolus</taxon>
    </lineage>
</organism>
<evidence type="ECO:0000313" key="4">
    <source>
        <dbReference type="Proteomes" id="UP000193498"/>
    </source>
</evidence>
<feature type="region of interest" description="Disordered" evidence="1">
    <location>
        <begin position="271"/>
        <end position="372"/>
    </location>
</feature>
<evidence type="ECO:0000259" key="2">
    <source>
        <dbReference type="PROSITE" id="PS50217"/>
    </source>
</evidence>
<name>A0A1Y1YVZ8_9FUNG</name>
<dbReference type="CDD" id="cd14686">
    <property type="entry name" value="bZIP"/>
    <property type="match status" value="1"/>
</dbReference>